<keyword evidence="2" id="KW-1185">Reference proteome</keyword>
<evidence type="ECO:0008006" key="3">
    <source>
        <dbReference type="Google" id="ProtNLM"/>
    </source>
</evidence>
<dbReference type="RefSeq" id="WP_354617015.1">
    <property type="nucleotide sequence ID" value="NZ_JBEWYP010000001.1"/>
</dbReference>
<dbReference type="EMBL" id="JBEWYP010000001">
    <property type="protein sequence ID" value="MET7028153.1"/>
    <property type="molecule type" value="Genomic_DNA"/>
</dbReference>
<proteinExistence type="predicted"/>
<name>A0ABV2TSB1_9FLAO</name>
<comment type="caution">
    <text evidence="1">The sequence shown here is derived from an EMBL/GenBank/DDBJ whole genome shotgun (WGS) entry which is preliminary data.</text>
</comment>
<evidence type="ECO:0000313" key="1">
    <source>
        <dbReference type="EMBL" id="MET7028153.1"/>
    </source>
</evidence>
<gene>
    <name evidence="1" type="ORF">ABXZ32_02030</name>
</gene>
<sequence length="64" mass="7193">MENQYCKVGSTTPITKSNDAISFLEYQYALFMEKASQIKHSDAKLGDFFEGKAAKINKMLKGLL</sequence>
<reference evidence="1 2" key="1">
    <citation type="submission" date="2024-07" db="EMBL/GenBank/DDBJ databases">
        <title>The genome sequence of type strain Sediminicola luteus GDMCC 1.2596T.</title>
        <authorList>
            <person name="Liu Y."/>
        </authorList>
    </citation>
    <scope>NUCLEOTIDE SEQUENCE [LARGE SCALE GENOMIC DNA]</scope>
    <source>
        <strain evidence="1 2">GDMCC 1.2596</strain>
    </source>
</reference>
<organism evidence="1 2">
    <name type="scientific">Sediminicola luteus</name>
    <dbReference type="NCBI Taxonomy" id="319238"/>
    <lineage>
        <taxon>Bacteria</taxon>
        <taxon>Pseudomonadati</taxon>
        <taxon>Bacteroidota</taxon>
        <taxon>Flavobacteriia</taxon>
        <taxon>Flavobacteriales</taxon>
        <taxon>Flavobacteriaceae</taxon>
        <taxon>Sediminicola</taxon>
    </lineage>
</organism>
<dbReference type="Proteomes" id="UP001549773">
    <property type="component" value="Unassembled WGS sequence"/>
</dbReference>
<evidence type="ECO:0000313" key="2">
    <source>
        <dbReference type="Proteomes" id="UP001549773"/>
    </source>
</evidence>
<protein>
    <recommendedName>
        <fullName evidence="3">Four helix bundle protein</fullName>
    </recommendedName>
</protein>
<accession>A0ABV2TSB1</accession>